<dbReference type="Pfam" id="PF17390">
    <property type="entry name" value="Bac_rhamnosid_C"/>
    <property type="match status" value="1"/>
</dbReference>
<keyword evidence="3" id="KW-0378">Hydrolase</keyword>
<comment type="caution">
    <text evidence="8">The sequence shown here is derived from an EMBL/GenBank/DDBJ whole genome shotgun (WGS) entry which is preliminary data.</text>
</comment>
<dbReference type="SUPFAM" id="SSF48208">
    <property type="entry name" value="Six-hairpin glycosidases"/>
    <property type="match status" value="1"/>
</dbReference>
<dbReference type="InterPro" id="IPR008902">
    <property type="entry name" value="Rhamnosid_concanavalin"/>
</dbReference>
<proteinExistence type="predicted"/>
<keyword evidence="9" id="KW-1185">Reference proteome</keyword>
<dbReference type="PIRSF" id="PIRSF010631">
    <property type="entry name" value="A-rhamnsds"/>
    <property type="match status" value="1"/>
</dbReference>
<sequence>MALRSGENMQLTCEYLKEPLGVQNPKPRFAWRVNGEWENTVQVSYRVHVWRGEQEVWDSGEVFSNRSCAVEYDGLPLAGRQRYRWQVQVSLRRWSEPEPCARLQGESCFETGLLDAAAWQGSWIQMPCAQQGVSTLVRKTFTVADLPKLARIYISGLGYFEAYLNGKKIGSSVLDPGWTDYRKTVLYRCFDVTALLEKGENVLAVELGEGWYGHRHEGMKKLVNRYPAWLGTPRLLCKVALDDTCFSTGADGSWLCSAGAVRENSIYDGELYDARLEKAGWRDRGYRPQPQEWSPAVEAGAPAGRLVCQLMPSIEVVRELKPAYLAYTEDEDYKLVADFGENIAGWVQIRVKGSAGGSVTLRYGEVLNADGTVNQKNLRYARATDTYILGEQEAAVYHPRFTYHGFRYVQIEMTAGVMIEEVRAHCVHTAVKRASAFDCDNELLNKIYDAMLRTEQNNLHSVPTDCPQRDERLGWINDMTVRFEEGLYNFDMALFYEKWLNDLADAQDPDTGAIPDTAPYFFGDLPASHISSVLVLLPWFYYQFYGDLQPLRRHYEAMKKYVAFKASQRDGAGLIIDRFCGEWAPPMTQALLMRGVDALPANIPAPIITTGYLYYDYYIMEKAAGVLGLPEEAACFAAEKEQVKEAVNRAYLNREEGCYGTNVQACNIFPLFLDIVPPDQKERVLRNLLLNIVDENQYHTTTGNQMTKYLYELLNREGLDDIAYRLAGQTTYPSLGFMLENGATTIWERWENLTGNYMNSHDHPMLGAFTIWFLKALGGIRDESGLAVGGIELRPSVPEGLNRVTAAYETTRGTVRCSWKKEADRLLMTVQVPWNAEARVRVPDGYACAGGERTLLMGPGCCEVFLTRE</sequence>
<accession>A0A328UIK8</accession>
<dbReference type="Gene3D" id="1.50.10.10">
    <property type="match status" value="1"/>
</dbReference>
<dbReference type="PANTHER" id="PTHR33307">
    <property type="entry name" value="ALPHA-RHAMNOSIDASE (EUROFUNG)"/>
    <property type="match status" value="1"/>
</dbReference>
<evidence type="ECO:0000259" key="6">
    <source>
        <dbReference type="Pfam" id="PF17389"/>
    </source>
</evidence>
<dbReference type="InterPro" id="IPR035398">
    <property type="entry name" value="Bac_rhamnosid_C"/>
</dbReference>
<evidence type="ECO:0000259" key="4">
    <source>
        <dbReference type="Pfam" id="PF05592"/>
    </source>
</evidence>
<gene>
    <name evidence="8" type="ORF">DPQ25_03380</name>
</gene>
<dbReference type="SUPFAM" id="SSF49785">
    <property type="entry name" value="Galactose-binding domain-like"/>
    <property type="match status" value="1"/>
</dbReference>
<comment type="catalytic activity">
    <reaction evidence="1">
        <text>Hydrolysis of terminal non-reducing alpha-L-rhamnose residues in alpha-L-rhamnosides.</text>
        <dbReference type="EC" id="3.2.1.40"/>
    </reaction>
</comment>
<feature type="domain" description="Alpha-L-rhamnosidase concanavalin-like" evidence="4">
    <location>
        <begin position="331"/>
        <end position="424"/>
    </location>
</feature>
<protein>
    <recommendedName>
        <fullName evidence="2">alpha-L-rhamnosidase</fullName>
        <ecNumber evidence="2">3.2.1.40</ecNumber>
    </recommendedName>
</protein>
<dbReference type="InterPro" id="IPR008928">
    <property type="entry name" value="6-hairpin_glycosidase_sf"/>
</dbReference>
<dbReference type="Pfam" id="PF05592">
    <property type="entry name" value="Bac_rhamnosid"/>
    <property type="match status" value="1"/>
</dbReference>
<dbReference type="Pfam" id="PF08531">
    <property type="entry name" value="Bac_rhamnosid_N"/>
    <property type="match status" value="1"/>
</dbReference>
<evidence type="ECO:0000259" key="7">
    <source>
        <dbReference type="Pfam" id="PF17390"/>
    </source>
</evidence>
<dbReference type="EMBL" id="QLYR01000001">
    <property type="protein sequence ID" value="RAQ30552.1"/>
    <property type="molecule type" value="Genomic_DNA"/>
</dbReference>
<dbReference type="Pfam" id="PF17389">
    <property type="entry name" value="Bac_rhamnosid6H"/>
    <property type="match status" value="1"/>
</dbReference>
<organism evidence="8 9">
    <name type="scientific">Hydrogeniiclostridium mannosilyticum</name>
    <dbReference type="NCBI Taxonomy" id="2764322"/>
    <lineage>
        <taxon>Bacteria</taxon>
        <taxon>Bacillati</taxon>
        <taxon>Bacillota</taxon>
        <taxon>Clostridia</taxon>
        <taxon>Eubacteriales</taxon>
        <taxon>Acutalibacteraceae</taxon>
        <taxon>Hydrogeniiclostridium</taxon>
    </lineage>
</organism>
<dbReference type="InterPro" id="IPR035396">
    <property type="entry name" value="Bac_rhamnosid6H"/>
</dbReference>
<dbReference type="Gene3D" id="2.60.120.260">
    <property type="entry name" value="Galactose-binding domain-like"/>
    <property type="match status" value="2"/>
</dbReference>
<dbReference type="PANTHER" id="PTHR33307:SF6">
    <property type="entry name" value="ALPHA-RHAMNOSIDASE (EUROFUNG)-RELATED"/>
    <property type="match status" value="1"/>
</dbReference>
<name>A0A328UIK8_9FIRM</name>
<reference evidence="8 9" key="1">
    <citation type="submission" date="2018-06" db="EMBL/GenBank/DDBJ databases">
        <title>Noncontiguous genome sequence of Ruminococcaceae bacterium ASD2818.</title>
        <authorList>
            <person name="Chaplin A.V."/>
            <person name="Sokolova S.R."/>
            <person name="Kochetkova T.O."/>
            <person name="Goltsov A.Y."/>
            <person name="Trofimov D.Y."/>
            <person name="Efimov B.A."/>
        </authorList>
    </citation>
    <scope>NUCLEOTIDE SEQUENCE [LARGE SCALE GENOMIC DNA]</scope>
    <source>
        <strain evidence="8 9">ASD2818</strain>
    </source>
</reference>
<dbReference type="InterPro" id="IPR013783">
    <property type="entry name" value="Ig-like_fold"/>
</dbReference>
<dbReference type="Proteomes" id="UP000249377">
    <property type="component" value="Unassembled WGS sequence"/>
</dbReference>
<dbReference type="InterPro" id="IPR008979">
    <property type="entry name" value="Galactose-bd-like_sf"/>
</dbReference>
<evidence type="ECO:0000256" key="1">
    <source>
        <dbReference type="ARBA" id="ARBA00001445"/>
    </source>
</evidence>
<dbReference type="GO" id="GO:0005975">
    <property type="term" value="P:carbohydrate metabolic process"/>
    <property type="evidence" value="ECO:0007669"/>
    <property type="project" value="InterPro"/>
</dbReference>
<dbReference type="InterPro" id="IPR013737">
    <property type="entry name" value="Bac_rhamnosid_N"/>
</dbReference>
<feature type="domain" description="Alpha-L-rhamnosidase six-hairpin glycosidase" evidence="6">
    <location>
        <begin position="433"/>
        <end position="776"/>
    </location>
</feature>
<feature type="domain" description="Bacterial alpha-L-rhamnosidase N-terminal" evidence="5">
    <location>
        <begin position="148"/>
        <end position="317"/>
    </location>
</feature>
<evidence type="ECO:0000313" key="9">
    <source>
        <dbReference type="Proteomes" id="UP000249377"/>
    </source>
</evidence>
<dbReference type="EC" id="3.2.1.40" evidence="2"/>
<evidence type="ECO:0000313" key="8">
    <source>
        <dbReference type="EMBL" id="RAQ30552.1"/>
    </source>
</evidence>
<evidence type="ECO:0000256" key="3">
    <source>
        <dbReference type="ARBA" id="ARBA00022801"/>
    </source>
</evidence>
<dbReference type="Pfam" id="PF25788">
    <property type="entry name" value="Ig_Rha78A_N"/>
    <property type="match status" value="1"/>
</dbReference>
<dbReference type="AlphaFoldDB" id="A0A328UIK8"/>
<evidence type="ECO:0000259" key="5">
    <source>
        <dbReference type="Pfam" id="PF08531"/>
    </source>
</evidence>
<evidence type="ECO:0000256" key="2">
    <source>
        <dbReference type="ARBA" id="ARBA00012652"/>
    </source>
</evidence>
<dbReference type="GO" id="GO:0030596">
    <property type="term" value="F:alpha-L-rhamnosidase activity"/>
    <property type="evidence" value="ECO:0007669"/>
    <property type="project" value="UniProtKB-EC"/>
</dbReference>
<dbReference type="Gene3D" id="2.60.420.10">
    <property type="entry name" value="Maltose phosphorylase, domain 3"/>
    <property type="match status" value="1"/>
</dbReference>
<dbReference type="InterPro" id="IPR016007">
    <property type="entry name" value="Alpha_rhamnosid"/>
</dbReference>
<feature type="domain" description="Alpha-L-rhamnosidase C-terminal" evidence="7">
    <location>
        <begin position="791"/>
        <end position="845"/>
    </location>
</feature>
<dbReference type="Gene3D" id="2.60.40.10">
    <property type="entry name" value="Immunoglobulins"/>
    <property type="match status" value="1"/>
</dbReference>
<dbReference type="InterPro" id="IPR012341">
    <property type="entry name" value="6hp_glycosidase-like_sf"/>
</dbReference>